<protein>
    <submittedName>
        <fullName evidence="2">Uncharacterized protein</fullName>
    </submittedName>
</protein>
<organism evidence="2 3">
    <name type="scientific">Portunus trituberculatus</name>
    <name type="common">Swimming crab</name>
    <name type="synonym">Neptunus trituberculatus</name>
    <dbReference type="NCBI Taxonomy" id="210409"/>
    <lineage>
        <taxon>Eukaryota</taxon>
        <taxon>Metazoa</taxon>
        <taxon>Ecdysozoa</taxon>
        <taxon>Arthropoda</taxon>
        <taxon>Crustacea</taxon>
        <taxon>Multicrustacea</taxon>
        <taxon>Malacostraca</taxon>
        <taxon>Eumalacostraca</taxon>
        <taxon>Eucarida</taxon>
        <taxon>Decapoda</taxon>
        <taxon>Pleocyemata</taxon>
        <taxon>Brachyura</taxon>
        <taxon>Eubrachyura</taxon>
        <taxon>Portunoidea</taxon>
        <taxon>Portunidae</taxon>
        <taxon>Portuninae</taxon>
        <taxon>Portunus</taxon>
    </lineage>
</organism>
<evidence type="ECO:0000256" key="1">
    <source>
        <dbReference type="SAM" id="MobiDB-lite"/>
    </source>
</evidence>
<sequence length="119" mass="13090">MTRERLNPESKGVRYEGSVLRAHRSTANKQVWPSGVREREREKGESGYVISVSGSVRRRTAVVWREKLWRSGGVEGSVLGGGGLPSARRDGSTNDPNLANSGENTTHFQTPQKRQGATK</sequence>
<feature type="compositionally biased region" description="Polar residues" evidence="1">
    <location>
        <begin position="93"/>
        <end position="119"/>
    </location>
</feature>
<accession>A0A5B7GLV3</accession>
<comment type="caution">
    <text evidence="2">The sequence shown here is derived from an EMBL/GenBank/DDBJ whole genome shotgun (WGS) entry which is preliminary data.</text>
</comment>
<feature type="compositionally biased region" description="Gly residues" evidence="1">
    <location>
        <begin position="73"/>
        <end position="84"/>
    </location>
</feature>
<keyword evidence="3" id="KW-1185">Reference proteome</keyword>
<dbReference type="AlphaFoldDB" id="A0A5B7GLV3"/>
<feature type="region of interest" description="Disordered" evidence="1">
    <location>
        <begin position="73"/>
        <end position="119"/>
    </location>
</feature>
<dbReference type="Proteomes" id="UP000324222">
    <property type="component" value="Unassembled WGS sequence"/>
</dbReference>
<gene>
    <name evidence="2" type="ORF">E2C01_052458</name>
</gene>
<evidence type="ECO:0000313" key="3">
    <source>
        <dbReference type="Proteomes" id="UP000324222"/>
    </source>
</evidence>
<dbReference type="EMBL" id="VSRR010015703">
    <property type="protein sequence ID" value="MPC58453.1"/>
    <property type="molecule type" value="Genomic_DNA"/>
</dbReference>
<evidence type="ECO:0000313" key="2">
    <source>
        <dbReference type="EMBL" id="MPC58453.1"/>
    </source>
</evidence>
<name>A0A5B7GLV3_PORTR</name>
<feature type="compositionally biased region" description="Basic and acidic residues" evidence="1">
    <location>
        <begin position="36"/>
        <end position="45"/>
    </location>
</feature>
<reference evidence="2 3" key="1">
    <citation type="submission" date="2019-05" db="EMBL/GenBank/DDBJ databases">
        <title>Another draft genome of Portunus trituberculatus and its Hox gene families provides insights of decapod evolution.</title>
        <authorList>
            <person name="Jeong J.-H."/>
            <person name="Song I."/>
            <person name="Kim S."/>
            <person name="Choi T."/>
            <person name="Kim D."/>
            <person name="Ryu S."/>
            <person name="Kim W."/>
        </authorList>
    </citation>
    <scope>NUCLEOTIDE SEQUENCE [LARGE SCALE GENOMIC DNA]</scope>
    <source>
        <tissue evidence="2">Muscle</tissue>
    </source>
</reference>
<proteinExistence type="predicted"/>
<feature type="region of interest" description="Disordered" evidence="1">
    <location>
        <begin position="24"/>
        <end position="45"/>
    </location>
</feature>